<accession>A0A3B0ZXF5</accession>
<dbReference type="EMBL" id="UOFR01000001">
    <property type="protein sequence ID" value="VAW90599.1"/>
    <property type="molecule type" value="Genomic_DNA"/>
</dbReference>
<protein>
    <recommendedName>
        <fullName evidence="2">Antitoxin Xre/MbcA/ParS-like toxin-binding domain-containing protein</fullName>
    </recommendedName>
</protein>
<dbReference type="AlphaFoldDB" id="A0A3B0ZXF5"/>
<name>A0A3B0ZXF5_9ZZZZ</name>
<proteinExistence type="predicted"/>
<organism evidence="1">
    <name type="scientific">hydrothermal vent metagenome</name>
    <dbReference type="NCBI Taxonomy" id="652676"/>
    <lineage>
        <taxon>unclassified sequences</taxon>
        <taxon>metagenomes</taxon>
        <taxon>ecological metagenomes</taxon>
    </lineage>
</organism>
<evidence type="ECO:0008006" key="2">
    <source>
        <dbReference type="Google" id="ProtNLM"/>
    </source>
</evidence>
<sequence length="118" mass="13534">MVFEINHKLVTERQLSQSVLQITEMLGMYHAELARVLHLQCSDIGSLANGKTVLEEGSESWLHALDFLRFYQILYTHFDGDGVAMCNWMRCDHAELGKTPLLVMVDDLRIDDVVRLLN</sequence>
<reference evidence="1" key="1">
    <citation type="submission" date="2018-06" db="EMBL/GenBank/DDBJ databases">
        <authorList>
            <person name="Zhirakovskaya E."/>
        </authorList>
    </citation>
    <scope>NUCLEOTIDE SEQUENCE</scope>
</reference>
<gene>
    <name evidence="1" type="ORF">MNBD_GAMMA21-40</name>
</gene>
<evidence type="ECO:0000313" key="1">
    <source>
        <dbReference type="EMBL" id="VAW90599.1"/>
    </source>
</evidence>